<dbReference type="PANTHER" id="PTHR20870:SF0">
    <property type="entry name" value="BARDET-BIEDL SYNDROME 1 PROTEIN"/>
    <property type="match status" value="1"/>
</dbReference>
<dbReference type="GO" id="GO:0061512">
    <property type="term" value="P:protein localization to cilium"/>
    <property type="evidence" value="ECO:0007669"/>
    <property type="project" value="TreeGrafter"/>
</dbReference>
<dbReference type="InParanoid" id="A0A078AXW3"/>
<feature type="domain" description="Bardet-Biedl syndrome 1 N-terminal" evidence="1">
    <location>
        <begin position="27"/>
        <end position="276"/>
    </location>
</feature>
<keyword evidence="4" id="KW-1185">Reference proteome</keyword>
<dbReference type="Pfam" id="PF23304">
    <property type="entry name" value="GAE_BBS1"/>
    <property type="match status" value="1"/>
</dbReference>
<dbReference type="InterPro" id="IPR036322">
    <property type="entry name" value="WD40_repeat_dom_sf"/>
</dbReference>
<dbReference type="Pfam" id="PF14779">
    <property type="entry name" value="BBS1"/>
    <property type="match status" value="1"/>
</dbReference>
<proteinExistence type="predicted"/>
<dbReference type="OrthoDB" id="10259809at2759"/>
<name>A0A078AXW3_STYLE</name>
<dbReference type="InterPro" id="IPR028784">
    <property type="entry name" value="BBS1"/>
</dbReference>
<dbReference type="GO" id="GO:0005113">
    <property type="term" value="F:patched binding"/>
    <property type="evidence" value="ECO:0007669"/>
    <property type="project" value="TreeGrafter"/>
</dbReference>
<dbReference type="GO" id="GO:0005815">
    <property type="term" value="C:microtubule organizing center"/>
    <property type="evidence" value="ECO:0007669"/>
    <property type="project" value="TreeGrafter"/>
</dbReference>
<evidence type="ECO:0000259" key="2">
    <source>
        <dbReference type="Pfam" id="PF23304"/>
    </source>
</evidence>
<dbReference type="PANTHER" id="PTHR20870">
    <property type="entry name" value="BARDET-BIEDL SYNDROME 1 PROTEIN"/>
    <property type="match status" value="1"/>
</dbReference>
<dbReference type="SUPFAM" id="SSF50978">
    <property type="entry name" value="WD40 repeat-like"/>
    <property type="match status" value="1"/>
</dbReference>
<dbReference type="InterPro" id="IPR032728">
    <property type="entry name" value="BBS1_N"/>
</dbReference>
<dbReference type="GO" id="GO:0034464">
    <property type="term" value="C:BBSome"/>
    <property type="evidence" value="ECO:0007669"/>
    <property type="project" value="InterPro"/>
</dbReference>
<dbReference type="GO" id="GO:1905515">
    <property type="term" value="P:non-motile cilium assembly"/>
    <property type="evidence" value="ECO:0007669"/>
    <property type="project" value="InterPro"/>
</dbReference>
<evidence type="ECO:0000313" key="3">
    <source>
        <dbReference type="EMBL" id="CDW86901.1"/>
    </source>
</evidence>
<dbReference type="GO" id="GO:0005119">
    <property type="term" value="F:smoothened binding"/>
    <property type="evidence" value="ECO:0007669"/>
    <property type="project" value="TreeGrafter"/>
</dbReference>
<accession>A0A078AXW3</accession>
<dbReference type="EMBL" id="CCKQ01015093">
    <property type="protein sequence ID" value="CDW86901.1"/>
    <property type="molecule type" value="Genomic_DNA"/>
</dbReference>
<dbReference type="InterPro" id="IPR056419">
    <property type="entry name" value="GAE_BBS1"/>
</dbReference>
<reference evidence="3 4" key="1">
    <citation type="submission" date="2014-06" db="EMBL/GenBank/DDBJ databases">
        <authorList>
            <person name="Swart Estienne"/>
        </authorList>
    </citation>
    <scope>NUCLEOTIDE SEQUENCE [LARGE SCALE GENOMIC DNA]</scope>
    <source>
        <strain evidence="3 4">130c</strain>
    </source>
</reference>
<organism evidence="3 4">
    <name type="scientific">Stylonychia lemnae</name>
    <name type="common">Ciliate</name>
    <dbReference type="NCBI Taxonomy" id="5949"/>
    <lineage>
        <taxon>Eukaryota</taxon>
        <taxon>Sar</taxon>
        <taxon>Alveolata</taxon>
        <taxon>Ciliophora</taxon>
        <taxon>Intramacronucleata</taxon>
        <taxon>Spirotrichea</taxon>
        <taxon>Stichotrichia</taxon>
        <taxon>Sporadotrichida</taxon>
        <taxon>Oxytrichidae</taxon>
        <taxon>Stylonychinae</taxon>
        <taxon>Stylonychia</taxon>
    </lineage>
</organism>
<evidence type="ECO:0000313" key="4">
    <source>
        <dbReference type="Proteomes" id="UP000039865"/>
    </source>
</evidence>
<dbReference type="Proteomes" id="UP000039865">
    <property type="component" value="Unassembled WGS sequence"/>
</dbReference>
<dbReference type="GO" id="GO:0005930">
    <property type="term" value="C:axoneme"/>
    <property type="evidence" value="ECO:0007669"/>
    <property type="project" value="TreeGrafter"/>
</dbReference>
<feature type="domain" description="Bardet-Biedl syndrome 1 protein GAE" evidence="2">
    <location>
        <begin position="463"/>
        <end position="563"/>
    </location>
</feature>
<dbReference type="AlphaFoldDB" id="A0A078AXW3"/>
<gene>
    <name evidence="3" type="primary">Contig4958.g5297</name>
    <name evidence="3" type="ORF">STYLEM_16001</name>
</gene>
<sequence>MLRTPHQEIVQQQQQLEEQNVIKKSPWIHAWSDSVAGVESLTQLMCVSDLKDDGDYKLVVADVKGKLKIYMGTNVIYNEKLNDRPTAIETFYDSSKKPMIPFIAIACGSTIFYYQNFQPFMKFEMPMIQFSSEEREIWQTLAKSDDQGIQVLTDKLFSLRESGIAISTLSVELLSIESIPEQFEFVKQNHAQMLQHQNFITCMSKLQKALDEEKTVTMLVAGTENKDLIILDQTGNNIKKQIKLKSVPVLLDCSGQFDVEYKIYIACRDGKIMIVRNGILSEQFFRIESKPIGFIRFDKQLVIAGMNQTLNAFYMKGKKNYSVLMPHQITNIQKMEIKRTQAINCVLVALINGEIRIYNDKFMVYSLKSDRSISKDFVETSQFIDIIKQARSSSRTRHSFECSQKDQIICGAHLKRKRISSMMRLKTAKTYIQMLSDGVAPQSYAQGSQIRLSANVNNQQEQLFLQYEGIGPVFKIKLQLQNLSKKPITGVHIVLTFNDAIYKLRAQRNPFVPLLVPNLNYKVDIDVENIDPNGAADLIKVFVFNNESTIPLITANLSMPLSEVNLDNF</sequence>
<protein>
    <submittedName>
        <fullName evidence="3">Bardet-biedl syndrome 1 protein</fullName>
    </submittedName>
</protein>
<evidence type="ECO:0000259" key="1">
    <source>
        <dbReference type="Pfam" id="PF14779"/>
    </source>
</evidence>